<dbReference type="InterPro" id="IPR052156">
    <property type="entry name" value="BCAA_Transport_ATP-bd_LivF"/>
</dbReference>
<evidence type="ECO:0000256" key="3">
    <source>
        <dbReference type="ARBA" id="ARBA00022741"/>
    </source>
</evidence>
<accession>A0A2M9BIM6</accession>
<dbReference type="PANTHER" id="PTHR43820">
    <property type="entry name" value="HIGH-AFFINITY BRANCHED-CHAIN AMINO ACID TRANSPORT ATP-BINDING PROTEIN LIVF"/>
    <property type="match status" value="1"/>
</dbReference>
<evidence type="ECO:0000256" key="2">
    <source>
        <dbReference type="ARBA" id="ARBA00022448"/>
    </source>
</evidence>
<dbReference type="GO" id="GO:0016887">
    <property type="term" value="F:ATP hydrolysis activity"/>
    <property type="evidence" value="ECO:0007669"/>
    <property type="project" value="InterPro"/>
</dbReference>
<dbReference type="InterPro" id="IPR003593">
    <property type="entry name" value="AAA+_ATPase"/>
</dbReference>
<dbReference type="GO" id="GO:0005524">
    <property type="term" value="F:ATP binding"/>
    <property type="evidence" value="ECO:0007669"/>
    <property type="project" value="UniProtKB-KW"/>
</dbReference>
<dbReference type="SUPFAM" id="SSF52540">
    <property type="entry name" value="P-loop containing nucleoside triphosphate hydrolases"/>
    <property type="match status" value="1"/>
</dbReference>
<evidence type="ECO:0000256" key="4">
    <source>
        <dbReference type="ARBA" id="ARBA00022840"/>
    </source>
</evidence>
<evidence type="ECO:0000313" key="7">
    <source>
        <dbReference type="EMBL" id="PJJ57800.1"/>
    </source>
</evidence>
<reference evidence="7 8" key="1">
    <citation type="submission" date="2017-11" db="EMBL/GenBank/DDBJ databases">
        <title>Genomic Encyclopedia of Archaeal and Bacterial Type Strains, Phase II (KMG-II): From Individual Species to Whole Genera.</title>
        <authorList>
            <person name="Goeker M."/>
        </authorList>
    </citation>
    <scope>NUCLEOTIDE SEQUENCE [LARGE SCALE GENOMIC DNA]</scope>
    <source>
        <strain evidence="7 8">DSM 27763</strain>
    </source>
</reference>
<dbReference type="GO" id="GO:0015807">
    <property type="term" value="P:L-amino acid transport"/>
    <property type="evidence" value="ECO:0007669"/>
    <property type="project" value="TreeGrafter"/>
</dbReference>
<keyword evidence="3" id="KW-0547">Nucleotide-binding</keyword>
<dbReference type="Proteomes" id="UP000230842">
    <property type="component" value="Unassembled WGS sequence"/>
</dbReference>
<keyword evidence="5" id="KW-0029">Amino-acid transport</keyword>
<evidence type="ECO:0000259" key="6">
    <source>
        <dbReference type="PROSITE" id="PS50893"/>
    </source>
</evidence>
<organism evidence="7 8">
    <name type="scientific">Mumia flava</name>
    <dbReference type="NCBI Taxonomy" id="1348852"/>
    <lineage>
        <taxon>Bacteria</taxon>
        <taxon>Bacillati</taxon>
        <taxon>Actinomycetota</taxon>
        <taxon>Actinomycetes</taxon>
        <taxon>Propionibacteriales</taxon>
        <taxon>Nocardioidaceae</taxon>
        <taxon>Mumia</taxon>
    </lineage>
</organism>
<dbReference type="EMBL" id="PGEZ01000001">
    <property type="protein sequence ID" value="PJJ57800.1"/>
    <property type="molecule type" value="Genomic_DNA"/>
</dbReference>
<dbReference type="Gene3D" id="3.40.50.300">
    <property type="entry name" value="P-loop containing nucleotide triphosphate hydrolases"/>
    <property type="match status" value="1"/>
</dbReference>
<sequence length="249" mass="26136">MSALELCGVTAGYGHAPAVRDLDLSVSAGEVVALLGPNGAGKTTTLRTAAGLVKPDGGEVRAFGRPIARRVERNTRAGVVLVPDNRAIFADLTVRENLLLARGSRDGGMSAVLDRLPRLKPLVGRKVGLLSGGEQQMLALGKALLAQPRVLLIDELSMGLAPVAVQELLPIVRALADDLWVGVLLVEQHVDLALSVADRAVVLHHGKEVLRGSAAELRADRDAVHRAYFGEAEAAEPSGERPVVETVGS</sequence>
<keyword evidence="8" id="KW-1185">Reference proteome</keyword>
<dbReference type="AlphaFoldDB" id="A0A2M9BIM6"/>
<feature type="domain" description="ABC transporter" evidence="6">
    <location>
        <begin position="4"/>
        <end position="230"/>
    </location>
</feature>
<dbReference type="InterPro" id="IPR027417">
    <property type="entry name" value="P-loop_NTPase"/>
</dbReference>
<comment type="caution">
    <text evidence="7">The sequence shown here is derived from an EMBL/GenBank/DDBJ whole genome shotgun (WGS) entry which is preliminary data.</text>
</comment>
<keyword evidence="2" id="KW-0813">Transport</keyword>
<proteinExistence type="inferred from homology"/>
<dbReference type="GO" id="GO:0015658">
    <property type="term" value="F:branched-chain amino acid transmembrane transporter activity"/>
    <property type="evidence" value="ECO:0007669"/>
    <property type="project" value="TreeGrafter"/>
</dbReference>
<evidence type="ECO:0000313" key="8">
    <source>
        <dbReference type="Proteomes" id="UP000230842"/>
    </source>
</evidence>
<dbReference type="PANTHER" id="PTHR43820:SF4">
    <property type="entry name" value="HIGH-AFFINITY BRANCHED-CHAIN AMINO ACID TRANSPORT ATP-BINDING PROTEIN LIVF"/>
    <property type="match status" value="1"/>
</dbReference>
<comment type="similarity">
    <text evidence="1">Belongs to the ABC transporter superfamily.</text>
</comment>
<keyword evidence="4 7" id="KW-0067">ATP-binding</keyword>
<protein>
    <submittedName>
        <fullName evidence="7">Branched-chain amino acid transport system ATP-binding protein</fullName>
    </submittedName>
</protein>
<dbReference type="PROSITE" id="PS50893">
    <property type="entry name" value="ABC_TRANSPORTER_2"/>
    <property type="match status" value="1"/>
</dbReference>
<evidence type="ECO:0000256" key="1">
    <source>
        <dbReference type="ARBA" id="ARBA00005417"/>
    </source>
</evidence>
<dbReference type="InterPro" id="IPR017871">
    <property type="entry name" value="ABC_transporter-like_CS"/>
</dbReference>
<dbReference type="CDD" id="cd03224">
    <property type="entry name" value="ABC_TM1139_LivF_branched"/>
    <property type="match status" value="1"/>
</dbReference>
<dbReference type="SMART" id="SM00382">
    <property type="entry name" value="AAA"/>
    <property type="match status" value="1"/>
</dbReference>
<dbReference type="Pfam" id="PF00005">
    <property type="entry name" value="ABC_tran"/>
    <property type="match status" value="1"/>
</dbReference>
<dbReference type="OrthoDB" id="9776369at2"/>
<dbReference type="InterPro" id="IPR003439">
    <property type="entry name" value="ABC_transporter-like_ATP-bd"/>
</dbReference>
<dbReference type="RefSeq" id="WP_100414772.1">
    <property type="nucleotide sequence ID" value="NZ_PGEZ01000001.1"/>
</dbReference>
<name>A0A2M9BIM6_9ACTN</name>
<evidence type="ECO:0000256" key="5">
    <source>
        <dbReference type="ARBA" id="ARBA00022970"/>
    </source>
</evidence>
<gene>
    <name evidence="7" type="ORF">CLV56_2038</name>
</gene>
<dbReference type="PROSITE" id="PS00211">
    <property type="entry name" value="ABC_TRANSPORTER_1"/>
    <property type="match status" value="1"/>
</dbReference>